<organism evidence="1 2">
    <name type="scientific">Paenibacillus violae</name>
    <dbReference type="NCBI Taxonomy" id="3077234"/>
    <lineage>
        <taxon>Bacteria</taxon>
        <taxon>Bacillati</taxon>
        <taxon>Bacillota</taxon>
        <taxon>Bacilli</taxon>
        <taxon>Bacillales</taxon>
        <taxon>Paenibacillaceae</taxon>
        <taxon>Paenibacillus</taxon>
    </lineage>
</organism>
<dbReference type="RefSeq" id="WP_315954935.1">
    <property type="nucleotide sequence ID" value="NZ_JAWCUD010000012.1"/>
</dbReference>
<proteinExistence type="predicted"/>
<reference evidence="1 2" key="1">
    <citation type="submission" date="2023-10" db="EMBL/GenBank/DDBJ databases">
        <title>Paenibacillus strain PFR10 Genome sequencing and assembly.</title>
        <authorList>
            <person name="Kim I."/>
        </authorList>
    </citation>
    <scope>NUCLEOTIDE SEQUENCE [LARGE SCALE GENOMIC DNA]</scope>
    <source>
        <strain evidence="1 2">PFR10</strain>
    </source>
</reference>
<evidence type="ECO:0000313" key="1">
    <source>
        <dbReference type="EMBL" id="MDU0204964.1"/>
    </source>
</evidence>
<evidence type="ECO:0000313" key="2">
    <source>
        <dbReference type="Proteomes" id="UP001260980"/>
    </source>
</evidence>
<gene>
    <name evidence="1" type="ORF">RQP52_28170</name>
</gene>
<dbReference type="Proteomes" id="UP001260980">
    <property type="component" value="Unassembled WGS sequence"/>
</dbReference>
<keyword evidence="2" id="KW-1185">Reference proteome</keyword>
<accession>A0ABU3RKY9</accession>
<sequence length="73" mass="8664">MRGETMSTHEESSSEYPRKIRDFQVLSTMKPSEWTEIELHNSHRQMSDLSPWLNEQGTHIHSQIIQEIERRGV</sequence>
<dbReference type="EMBL" id="JAWCUD010000012">
    <property type="protein sequence ID" value="MDU0204964.1"/>
    <property type="molecule type" value="Genomic_DNA"/>
</dbReference>
<comment type="caution">
    <text evidence="1">The sequence shown here is derived from an EMBL/GenBank/DDBJ whole genome shotgun (WGS) entry which is preliminary data.</text>
</comment>
<name>A0ABU3RKY9_9BACL</name>
<protein>
    <submittedName>
        <fullName evidence="1">Uncharacterized protein</fullName>
    </submittedName>
</protein>